<dbReference type="PANTHER" id="PTHR30336">
    <property type="entry name" value="INNER MEMBRANE PROTEIN, PROBABLE PERMEASE"/>
    <property type="match status" value="1"/>
</dbReference>
<accession>A0ABW3N1J6</accession>
<keyword evidence="1" id="KW-1133">Transmembrane helix</keyword>
<gene>
    <name evidence="3" type="ORF">ACFQ2V_17975</name>
</gene>
<feature type="transmembrane region" description="Helical" evidence="1">
    <location>
        <begin position="317"/>
        <end position="335"/>
    </location>
</feature>
<protein>
    <submittedName>
        <fullName evidence="3">YdcF family protein</fullName>
    </submittedName>
</protein>
<dbReference type="CDD" id="cd06259">
    <property type="entry name" value="YdcF-like"/>
    <property type="match status" value="1"/>
</dbReference>
<comment type="caution">
    <text evidence="3">The sequence shown here is derived from an EMBL/GenBank/DDBJ whole genome shotgun (WGS) entry which is preliminary data.</text>
</comment>
<feature type="transmembrane region" description="Helical" evidence="1">
    <location>
        <begin position="122"/>
        <end position="144"/>
    </location>
</feature>
<keyword evidence="1" id="KW-0812">Transmembrane</keyword>
<dbReference type="InterPro" id="IPR014729">
    <property type="entry name" value="Rossmann-like_a/b/a_fold"/>
</dbReference>
<evidence type="ECO:0000256" key="1">
    <source>
        <dbReference type="SAM" id="Phobius"/>
    </source>
</evidence>
<feature type="domain" description="DUF218" evidence="2">
    <location>
        <begin position="159"/>
        <end position="305"/>
    </location>
</feature>
<evidence type="ECO:0000313" key="4">
    <source>
        <dbReference type="Proteomes" id="UP001597046"/>
    </source>
</evidence>
<proteinExistence type="predicted"/>
<dbReference type="InterPro" id="IPR051599">
    <property type="entry name" value="Cell_Envelope_Assoc"/>
</dbReference>
<reference evidence="4" key="1">
    <citation type="journal article" date="2019" name="Int. J. Syst. Evol. Microbiol.">
        <title>The Global Catalogue of Microorganisms (GCM) 10K type strain sequencing project: providing services to taxonomists for standard genome sequencing and annotation.</title>
        <authorList>
            <consortium name="The Broad Institute Genomics Platform"/>
            <consortium name="The Broad Institute Genome Sequencing Center for Infectious Disease"/>
            <person name="Wu L."/>
            <person name="Ma J."/>
        </authorList>
    </citation>
    <scope>NUCLEOTIDE SEQUENCE [LARGE SCALE GENOMIC DNA]</scope>
    <source>
        <strain evidence="4">CCUG 57508</strain>
    </source>
</reference>
<dbReference type="Gene3D" id="3.40.50.620">
    <property type="entry name" value="HUPs"/>
    <property type="match status" value="1"/>
</dbReference>
<feature type="transmembrane region" description="Helical" evidence="1">
    <location>
        <begin position="58"/>
        <end position="85"/>
    </location>
</feature>
<name>A0ABW3N1J6_9MICO</name>
<dbReference type="RefSeq" id="WP_386054255.1">
    <property type="nucleotide sequence ID" value="NZ_JBHTKH010000016.1"/>
</dbReference>
<dbReference type="PANTHER" id="PTHR30336:SF4">
    <property type="entry name" value="ENVELOPE BIOGENESIS FACTOR ELYC"/>
    <property type="match status" value="1"/>
</dbReference>
<dbReference type="InterPro" id="IPR003848">
    <property type="entry name" value="DUF218"/>
</dbReference>
<dbReference type="Pfam" id="PF02698">
    <property type="entry name" value="DUF218"/>
    <property type="match status" value="1"/>
</dbReference>
<evidence type="ECO:0000313" key="3">
    <source>
        <dbReference type="EMBL" id="MFD1056203.1"/>
    </source>
</evidence>
<feature type="transmembrane region" description="Helical" evidence="1">
    <location>
        <begin position="6"/>
        <end position="22"/>
    </location>
</feature>
<feature type="transmembrane region" description="Helical" evidence="1">
    <location>
        <begin position="34"/>
        <end position="52"/>
    </location>
</feature>
<feature type="transmembrane region" description="Helical" evidence="1">
    <location>
        <begin position="92"/>
        <end position="116"/>
    </location>
</feature>
<sequence length="337" mass="34726">MPAPVDVLLAVAGVALLLLALRSSKVEPRRWRNGVLVTGSLWAASALALDVLSPATPAVAVLALPWLAAVVLGLLFVGGAVSAAVRDGRGLAGMLAIVLGVAMVAATVLATAAALAGHPLPVAGVTVLLLPGYPGLAFISYLLYCLLQRRADARPAPVAVVVLGSGLVDGTVPTLLANRLDAAIEVWRAERGAGRAPLVLPSGGQGDDEPMPEGVAMAAYLVARGLPTSAVATEDRATTTEENLLLSREILRSRSLAEDGHLRVVTSSYHVGRSALITRSLGIDADVTGSPAAWHFVPSAFLREFLAAVTYRPRTNVAGLLLWACGVALLAYAAWPS</sequence>
<keyword evidence="1" id="KW-0472">Membrane</keyword>
<dbReference type="EMBL" id="JBHTKH010000016">
    <property type="protein sequence ID" value="MFD1056203.1"/>
    <property type="molecule type" value="Genomic_DNA"/>
</dbReference>
<organism evidence="3 4">
    <name type="scientific">Terrabacter terrigena</name>
    <dbReference type="NCBI Taxonomy" id="574718"/>
    <lineage>
        <taxon>Bacteria</taxon>
        <taxon>Bacillati</taxon>
        <taxon>Actinomycetota</taxon>
        <taxon>Actinomycetes</taxon>
        <taxon>Micrococcales</taxon>
        <taxon>Intrasporangiaceae</taxon>
        <taxon>Terrabacter</taxon>
    </lineage>
</organism>
<keyword evidence="4" id="KW-1185">Reference proteome</keyword>
<evidence type="ECO:0000259" key="2">
    <source>
        <dbReference type="Pfam" id="PF02698"/>
    </source>
</evidence>
<dbReference type="Proteomes" id="UP001597046">
    <property type="component" value="Unassembled WGS sequence"/>
</dbReference>